<keyword evidence="14" id="KW-0460">Magnesium</keyword>
<dbReference type="Gene3D" id="3.40.1190.10">
    <property type="entry name" value="Mur-like, catalytic domain"/>
    <property type="match status" value="1"/>
</dbReference>
<evidence type="ECO:0000256" key="15">
    <source>
        <dbReference type="ARBA" id="ARBA00022909"/>
    </source>
</evidence>
<dbReference type="Pfam" id="PF08245">
    <property type="entry name" value="Mur_ligase_M"/>
    <property type="match status" value="1"/>
</dbReference>
<dbReference type="GO" id="GO:0005737">
    <property type="term" value="C:cytoplasm"/>
    <property type="evidence" value="ECO:0007669"/>
    <property type="project" value="TreeGrafter"/>
</dbReference>
<comment type="pathway">
    <text evidence="4">Cofactor biosynthesis; tetrahydrofolylpolyglutamate biosynthesis.</text>
</comment>
<dbReference type="EMBL" id="JACPRF010000397">
    <property type="protein sequence ID" value="MBI2877796.1"/>
    <property type="molecule type" value="Genomic_DNA"/>
</dbReference>
<evidence type="ECO:0000256" key="14">
    <source>
        <dbReference type="ARBA" id="ARBA00022842"/>
    </source>
</evidence>
<evidence type="ECO:0000256" key="7">
    <source>
        <dbReference type="ARBA" id="ARBA00013023"/>
    </source>
</evidence>
<comment type="catalytic activity">
    <reaction evidence="22">
        <text>7,8-dihydropteroate + L-glutamate + ATP = 7,8-dihydrofolate + ADP + phosphate + H(+)</text>
        <dbReference type="Rhea" id="RHEA:23584"/>
        <dbReference type="ChEBI" id="CHEBI:15378"/>
        <dbReference type="ChEBI" id="CHEBI:17839"/>
        <dbReference type="ChEBI" id="CHEBI:29985"/>
        <dbReference type="ChEBI" id="CHEBI:30616"/>
        <dbReference type="ChEBI" id="CHEBI:43474"/>
        <dbReference type="ChEBI" id="CHEBI:57451"/>
        <dbReference type="ChEBI" id="CHEBI:456216"/>
        <dbReference type="EC" id="6.3.2.12"/>
    </reaction>
</comment>
<dbReference type="SUPFAM" id="SSF53244">
    <property type="entry name" value="MurD-like peptide ligases, peptide-binding domain"/>
    <property type="match status" value="1"/>
</dbReference>
<dbReference type="GO" id="GO:0005524">
    <property type="term" value="F:ATP binding"/>
    <property type="evidence" value="ECO:0007669"/>
    <property type="project" value="UniProtKB-KW"/>
</dbReference>
<dbReference type="InterPro" id="IPR013221">
    <property type="entry name" value="Mur_ligase_cen"/>
</dbReference>
<evidence type="ECO:0000256" key="20">
    <source>
        <dbReference type="ARBA" id="ARBA00047808"/>
    </source>
</evidence>
<evidence type="ECO:0000256" key="17">
    <source>
        <dbReference type="ARBA" id="ARBA00030592"/>
    </source>
</evidence>
<dbReference type="InterPro" id="IPR036565">
    <property type="entry name" value="Mur-like_cat_sf"/>
</dbReference>
<dbReference type="Gene3D" id="3.90.190.20">
    <property type="entry name" value="Mur ligase, C-terminal domain"/>
    <property type="match status" value="1"/>
</dbReference>
<feature type="domain" description="Mur ligase C-terminal" evidence="24">
    <location>
        <begin position="295"/>
        <end position="415"/>
    </location>
</feature>
<dbReference type="InterPro" id="IPR036615">
    <property type="entry name" value="Mur_ligase_C_dom_sf"/>
</dbReference>
<keyword evidence="12 23" id="KW-0547">Nucleotide-binding</keyword>
<proteinExistence type="inferred from homology"/>
<evidence type="ECO:0000259" key="24">
    <source>
        <dbReference type="Pfam" id="PF02875"/>
    </source>
</evidence>
<dbReference type="PROSITE" id="PS01011">
    <property type="entry name" value="FOLYLPOLYGLU_SYNT_1"/>
    <property type="match status" value="1"/>
</dbReference>
<evidence type="ECO:0000256" key="13">
    <source>
        <dbReference type="ARBA" id="ARBA00022840"/>
    </source>
</evidence>
<reference evidence="26" key="1">
    <citation type="submission" date="2020-07" db="EMBL/GenBank/DDBJ databases">
        <title>Huge and variable diversity of episymbiotic CPR bacteria and DPANN archaea in groundwater ecosystems.</title>
        <authorList>
            <person name="He C.Y."/>
            <person name="Keren R."/>
            <person name="Whittaker M."/>
            <person name="Farag I.F."/>
            <person name="Doudna J."/>
            <person name="Cate J.H.D."/>
            <person name="Banfield J.F."/>
        </authorList>
    </citation>
    <scope>NUCLEOTIDE SEQUENCE</scope>
    <source>
        <strain evidence="26">NC_groundwater_672_Ag_B-0.1um_62_36</strain>
    </source>
</reference>
<dbReference type="GO" id="GO:0008841">
    <property type="term" value="F:dihydrofolate synthase activity"/>
    <property type="evidence" value="ECO:0007669"/>
    <property type="project" value="UniProtKB-EC"/>
</dbReference>
<evidence type="ECO:0000256" key="4">
    <source>
        <dbReference type="ARBA" id="ARBA00005150"/>
    </source>
</evidence>
<evidence type="ECO:0000256" key="5">
    <source>
        <dbReference type="ARBA" id="ARBA00008276"/>
    </source>
</evidence>
<dbReference type="Pfam" id="PF02875">
    <property type="entry name" value="Mur_ligase_C"/>
    <property type="match status" value="1"/>
</dbReference>
<evidence type="ECO:0000313" key="26">
    <source>
        <dbReference type="EMBL" id="MBI2877796.1"/>
    </source>
</evidence>
<evidence type="ECO:0000256" key="22">
    <source>
        <dbReference type="ARBA" id="ARBA00049161"/>
    </source>
</evidence>
<dbReference type="GO" id="GO:0046656">
    <property type="term" value="P:folic acid biosynthetic process"/>
    <property type="evidence" value="ECO:0007669"/>
    <property type="project" value="UniProtKB-KW"/>
</dbReference>
<organism evidence="26 27">
    <name type="scientific">Tectimicrobiota bacterium</name>
    <dbReference type="NCBI Taxonomy" id="2528274"/>
    <lineage>
        <taxon>Bacteria</taxon>
        <taxon>Pseudomonadati</taxon>
        <taxon>Nitrospinota/Tectimicrobiota group</taxon>
        <taxon>Candidatus Tectimicrobiota</taxon>
    </lineage>
</organism>
<sequence length="445" mass="48434">MIYPPELAYLSQLSRFGMRLGLERTERLLEQLGAPHRGLRAIHIAGTNGKGSTAAMTSSILRAAGYRVGLYTSPHLMEVRERIRIDGESISEERLAALIGRIRSGLFSGGGREEVTYFEFLTVLALTCFQEERVDLAVVETGLGGRLDATNVITPLVSAITRIDSDHTEHLGSDLVEIAREKAGIIKPGIPVVSSEQRAEVASCLEEVCRAHGVQLILQGRDFRGEILSSDREGVRFHFSGSRGRLQGLRTPLLGRHQAENAATALAICQELGEEGFPCSEEAIRCGLERTCWRGRIEILSHDPLVIVDGAHNPAAISALQDALEELFPSKRKIMVFGVLKDKDYAKMLATLAPWAEKLVLTRPPIDRGADPTHVAEKLGLNFQQKGVIIKDAPAALDYARQCASAGDLVCVTGSLYLVAEALKLYGRSSHKIGYPGVLPACPEN</sequence>
<dbReference type="GO" id="GO:0046872">
    <property type="term" value="F:metal ion binding"/>
    <property type="evidence" value="ECO:0007669"/>
    <property type="project" value="UniProtKB-KW"/>
</dbReference>
<dbReference type="GO" id="GO:0004326">
    <property type="term" value="F:tetrahydrofolylpolyglutamate synthase activity"/>
    <property type="evidence" value="ECO:0007669"/>
    <property type="project" value="UniProtKB-EC"/>
</dbReference>
<comment type="function">
    <text evidence="2">Functions in two distinct reactions of the de novo folate biosynthetic pathway. Catalyzes the addition of a glutamate residue to dihydropteroate (7,8-dihydropteroate or H2Pte) to form dihydrofolate (7,8-dihydrofolate monoglutamate or H2Pte-Glu). Also catalyzes successive additions of L-glutamate to tetrahydrofolate or 10-formyltetrahydrofolate or 5,10-methylenetetrahydrofolate, leading to folylpolyglutamate derivatives.</text>
</comment>
<dbReference type="SUPFAM" id="SSF53623">
    <property type="entry name" value="MurD-like peptide ligases, catalytic domain"/>
    <property type="match status" value="1"/>
</dbReference>
<dbReference type="InterPro" id="IPR001645">
    <property type="entry name" value="Folylpolyglutamate_synth"/>
</dbReference>
<evidence type="ECO:0000313" key="27">
    <source>
        <dbReference type="Proteomes" id="UP000769766"/>
    </source>
</evidence>
<evidence type="ECO:0000256" key="16">
    <source>
        <dbReference type="ARBA" id="ARBA00030048"/>
    </source>
</evidence>
<comment type="subunit">
    <text evidence="6">Monomer.</text>
</comment>
<evidence type="ECO:0000256" key="2">
    <source>
        <dbReference type="ARBA" id="ARBA00002714"/>
    </source>
</evidence>
<evidence type="ECO:0000256" key="10">
    <source>
        <dbReference type="ARBA" id="ARBA00022598"/>
    </source>
</evidence>
<comment type="catalytic activity">
    <reaction evidence="19">
        <text>(6S)-5,6,7,8-tetrahydrofolyl-(gamma-L-Glu)(n) + L-glutamate + ATP = (6S)-5,6,7,8-tetrahydrofolyl-(gamma-L-Glu)(n+1) + ADP + phosphate + H(+)</text>
        <dbReference type="Rhea" id="RHEA:10580"/>
        <dbReference type="Rhea" id="RHEA-COMP:14738"/>
        <dbReference type="Rhea" id="RHEA-COMP:14740"/>
        <dbReference type="ChEBI" id="CHEBI:15378"/>
        <dbReference type="ChEBI" id="CHEBI:29985"/>
        <dbReference type="ChEBI" id="CHEBI:30616"/>
        <dbReference type="ChEBI" id="CHEBI:43474"/>
        <dbReference type="ChEBI" id="CHEBI:141005"/>
        <dbReference type="ChEBI" id="CHEBI:456216"/>
        <dbReference type="EC" id="6.3.2.17"/>
    </reaction>
</comment>
<evidence type="ECO:0000256" key="23">
    <source>
        <dbReference type="PIRNR" id="PIRNR001563"/>
    </source>
</evidence>
<name>A0A932CQS3_UNCTE</name>
<dbReference type="InterPro" id="IPR004101">
    <property type="entry name" value="Mur_ligase_C"/>
</dbReference>
<feature type="domain" description="Mur ligase central" evidence="25">
    <location>
        <begin position="44"/>
        <end position="268"/>
    </location>
</feature>
<comment type="catalytic activity">
    <reaction evidence="20">
        <text>10-formyltetrahydrofolyl-(gamma-L-Glu)(n) + L-glutamate + ATP = 10-formyltetrahydrofolyl-(gamma-L-Glu)(n+1) + ADP + phosphate + H(+)</text>
        <dbReference type="Rhea" id="RHEA:51904"/>
        <dbReference type="Rhea" id="RHEA-COMP:13088"/>
        <dbReference type="Rhea" id="RHEA-COMP:14300"/>
        <dbReference type="ChEBI" id="CHEBI:15378"/>
        <dbReference type="ChEBI" id="CHEBI:29985"/>
        <dbReference type="ChEBI" id="CHEBI:30616"/>
        <dbReference type="ChEBI" id="CHEBI:43474"/>
        <dbReference type="ChEBI" id="CHEBI:134413"/>
        <dbReference type="ChEBI" id="CHEBI:456216"/>
        <dbReference type="EC" id="6.3.2.17"/>
    </reaction>
</comment>
<dbReference type="AlphaFoldDB" id="A0A932CQS3"/>
<evidence type="ECO:0000256" key="3">
    <source>
        <dbReference type="ARBA" id="ARBA00004799"/>
    </source>
</evidence>
<comment type="similarity">
    <text evidence="5 23">Belongs to the folylpolyglutamate synthase family.</text>
</comment>
<dbReference type="PIRSF" id="PIRSF001563">
    <property type="entry name" value="Folylpolyglu_synth"/>
    <property type="match status" value="1"/>
</dbReference>
<dbReference type="NCBIfam" id="TIGR01499">
    <property type="entry name" value="folC"/>
    <property type="match status" value="1"/>
</dbReference>
<dbReference type="InterPro" id="IPR018109">
    <property type="entry name" value="Folylpolyglutamate_synth_CS"/>
</dbReference>
<dbReference type="Proteomes" id="UP000769766">
    <property type="component" value="Unassembled WGS sequence"/>
</dbReference>
<evidence type="ECO:0000256" key="1">
    <source>
        <dbReference type="ARBA" id="ARBA00001946"/>
    </source>
</evidence>
<dbReference type="EC" id="6.3.2.12" evidence="7"/>
<dbReference type="PANTHER" id="PTHR11136:SF0">
    <property type="entry name" value="DIHYDROFOLATE SYNTHETASE-RELATED"/>
    <property type="match status" value="1"/>
</dbReference>
<dbReference type="PROSITE" id="PS01012">
    <property type="entry name" value="FOLYLPOLYGLU_SYNT_2"/>
    <property type="match status" value="1"/>
</dbReference>
<keyword evidence="13 23" id="KW-0067">ATP-binding</keyword>
<comment type="pathway">
    <text evidence="3">Cofactor biosynthesis; tetrahydrofolate biosynthesis; 7,8-dihydrofolate from 2-amino-4-hydroxy-6-hydroxymethyl-7,8-dihydropteridine diphosphate and 4-aminobenzoate: step 2/2.</text>
</comment>
<comment type="caution">
    <text evidence="26">The sequence shown here is derived from an EMBL/GenBank/DDBJ whole genome shotgun (WGS) entry which is preliminary data.</text>
</comment>
<keyword evidence="15" id="KW-0289">Folate biosynthesis</keyword>
<dbReference type="EC" id="6.3.2.17" evidence="8"/>
<keyword evidence="11" id="KW-0479">Metal-binding</keyword>
<evidence type="ECO:0000259" key="25">
    <source>
        <dbReference type="Pfam" id="PF08245"/>
    </source>
</evidence>
<evidence type="ECO:0000256" key="19">
    <source>
        <dbReference type="ARBA" id="ARBA00047493"/>
    </source>
</evidence>
<accession>A0A932CQS3</accession>
<comment type="catalytic activity">
    <reaction evidence="21">
        <text>(6R)-5,10-methylenetetrahydrofolyl-(gamma-L-Glu)(n) + L-glutamate + ATP = (6R)-5,10-methylenetetrahydrofolyl-(gamma-L-Glu)(n+1) + ADP + phosphate + H(+)</text>
        <dbReference type="Rhea" id="RHEA:51912"/>
        <dbReference type="Rhea" id="RHEA-COMP:13257"/>
        <dbReference type="Rhea" id="RHEA-COMP:13258"/>
        <dbReference type="ChEBI" id="CHEBI:15378"/>
        <dbReference type="ChEBI" id="CHEBI:29985"/>
        <dbReference type="ChEBI" id="CHEBI:30616"/>
        <dbReference type="ChEBI" id="CHEBI:43474"/>
        <dbReference type="ChEBI" id="CHEBI:136572"/>
        <dbReference type="ChEBI" id="CHEBI:456216"/>
        <dbReference type="EC" id="6.3.2.17"/>
    </reaction>
</comment>
<evidence type="ECO:0000256" key="18">
    <source>
        <dbReference type="ARBA" id="ARBA00032510"/>
    </source>
</evidence>
<evidence type="ECO:0000256" key="8">
    <source>
        <dbReference type="ARBA" id="ARBA00013025"/>
    </source>
</evidence>
<evidence type="ECO:0000256" key="9">
    <source>
        <dbReference type="ARBA" id="ARBA00019357"/>
    </source>
</evidence>
<dbReference type="PANTHER" id="PTHR11136">
    <property type="entry name" value="FOLYLPOLYGLUTAMATE SYNTHASE-RELATED"/>
    <property type="match status" value="1"/>
</dbReference>
<evidence type="ECO:0000256" key="11">
    <source>
        <dbReference type="ARBA" id="ARBA00022723"/>
    </source>
</evidence>
<comment type="cofactor">
    <cofactor evidence="1">
        <name>Mg(2+)</name>
        <dbReference type="ChEBI" id="CHEBI:18420"/>
    </cofactor>
</comment>
<evidence type="ECO:0000256" key="21">
    <source>
        <dbReference type="ARBA" id="ARBA00049035"/>
    </source>
</evidence>
<evidence type="ECO:0000256" key="6">
    <source>
        <dbReference type="ARBA" id="ARBA00011245"/>
    </source>
</evidence>
<evidence type="ECO:0000256" key="12">
    <source>
        <dbReference type="ARBA" id="ARBA00022741"/>
    </source>
</evidence>
<gene>
    <name evidence="26" type="ORF">HYY20_13055</name>
</gene>
<dbReference type="FunFam" id="3.40.1190.10:FF:000004">
    <property type="entry name" value="Dihydrofolate synthase/folylpolyglutamate synthase"/>
    <property type="match status" value="1"/>
</dbReference>
<protein>
    <recommendedName>
        <fullName evidence="9">Dihydrofolate synthase/folylpolyglutamate synthase</fullName>
        <ecNumber evidence="7">6.3.2.12</ecNumber>
        <ecNumber evidence="8">6.3.2.17</ecNumber>
    </recommendedName>
    <alternativeName>
        <fullName evidence="18">Folylpoly-gamma-glutamate synthetase-dihydrofolate synthetase</fullName>
    </alternativeName>
    <alternativeName>
        <fullName evidence="16">Folylpolyglutamate synthetase</fullName>
    </alternativeName>
    <alternativeName>
        <fullName evidence="17">Tetrahydrofolylpolyglutamate synthase</fullName>
    </alternativeName>
</protein>
<keyword evidence="10 23" id="KW-0436">Ligase</keyword>